<dbReference type="EMBL" id="ML145116">
    <property type="protein sequence ID" value="TBU59210.1"/>
    <property type="molecule type" value="Genomic_DNA"/>
</dbReference>
<organism evidence="1 2">
    <name type="scientific">Dichomitus squalens</name>
    <dbReference type="NCBI Taxonomy" id="114155"/>
    <lineage>
        <taxon>Eukaryota</taxon>
        <taxon>Fungi</taxon>
        <taxon>Dikarya</taxon>
        <taxon>Basidiomycota</taxon>
        <taxon>Agaricomycotina</taxon>
        <taxon>Agaricomycetes</taxon>
        <taxon>Polyporales</taxon>
        <taxon>Polyporaceae</taxon>
        <taxon>Dichomitus</taxon>
    </lineage>
</organism>
<dbReference type="AlphaFoldDB" id="A0A4Q9NRR6"/>
<gene>
    <name evidence="1" type="ORF">BD310DRAFT_817833</name>
</gene>
<sequence>MSATIQTSPISFVPFSFSATGTGTTETSVVRTTAAVASSSPGPSSADAWALEDLMGDITDLKVASAALLIGLVIASLTFGMVCTKAMSYFRGEKKGGALVLMTVSSMVFINLIQFIATVAAAYTSFVIDFGSWDDLLSTKW</sequence>
<dbReference type="Proteomes" id="UP000292082">
    <property type="component" value="Unassembled WGS sequence"/>
</dbReference>
<keyword evidence="2" id="KW-1185">Reference proteome</keyword>
<reference evidence="1 2" key="1">
    <citation type="submission" date="2019-01" db="EMBL/GenBank/DDBJ databases">
        <title>Draft genome sequences of three monokaryotic isolates of the white-rot basidiomycete fungus Dichomitus squalens.</title>
        <authorList>
            <consortium name="DOE Joint Genome Institute"/>
            <person name="Lopez S.C."/>
            <person name="Andreopoulos B."/>
            <person name="Pangilinan J."/>
            <person name="Lipzen A."/>
            <person name="Riley R."/>
            <person name="Ahrendt S."/>
            <person name="Ng V."/>
            <person name="Barry K."/>
            <person name="Daum C."/>
            <person name="Grigoriev I.V."/>
            <person name="Hilden K.S."/>
            <person name="Makela M.R."/>
            <person name="de Vries R.P."/>
        </authorList>
    </citation>
    <scope>NUCLEOTIDE SEQUENCE [LARGE SCALE GENOMIC DNA]</scope>
    <source>
        <strain evidence="1 2">CBS 464.89</strain>
    </source>
</reference>
<proteinExistence type="predicted"/>
<evidence type="ECO:0000313" key="1">
    <source>
        <dbReference type="EMBL" id="TBU59210.1"/>
    </source>
</evidence>
<name>A0A4Q9NRR6_9APHY</name>
<protein>
    <submittedName>
        <fullName evidence="1">Uncharacterized protein</fullName>
    </submittedName>
</protein>
<accession>A0A4Q9NRR6</accession>
<evidence type="ECO:0000313" key="2">
    <source>
        <dbReference type="Proteomes" id="UP000292082"/>
    </source>
</evidence>